<gene>
    <name evidence="2" type="ORF">FIV42_06115</name>
</gene>
<proteinExistence type="predicted"/>
<reference evidence="2 3" key="1">
    <citation type="submission" date="2019-06" db="EMBL/GenBank/DDBJ databases">
        <title>Persicimonas caeni gen. nov., sp. nov., a predatory bacterium isolated from solar saltern.</title>
        <authorList>
            <person name="Wang S."/>
        </authorList>
    </citation>
    <scope>NUCLEOTIDE SEQUENCE [LARGE SCALE GENOMIC DNA]</scope>
    <source>
        <strain evidence="2 3">YN101</strain>
    </source>
</reference>
<evidence type="ECO:0000313" key="2">
    <source>
        <dbReference type="EMBL" id="QDG50322.1"/>
    </source>
</evidence>
<dbReference type="InterPro" id="IPR014470">
    <property type="entry name" value="UCP01500"/>
</dbReference>
<organism evidence="2 3">
    <name type="scientific">Persicimonas caeni</name>
    <dbReference type="NCBI Taxonomy" id="2292766"/>
    <lineage>
        <taxon>Bacteria</taxon>
        <taxon>Deltaproteobacteria</taxon>
        <taxon>Bradymonadales</taxon>
        <taxon>Bradymonadaceae</taxon>
        <taxon>Persicimonas</taxon>
    </lineage>
</organism>
<feature type="transmembrane region" description="Helical" evidence="1">
    <location>
        <begin position="164"/>
        <end position="181"/>
    </location>
</feature>
<accession>A0A4Y6PPR6</accession>
<keyword evidence="1" id="KW-0472">Membrane</keyword>
<dbReference type="Proteomes" id="UP000315995">
    <property type="component" value="Chromosome"/>
</dbReference>
<evidence type="ECO:0000313" key="3">
    <source>
        <dbReference type="Proteomes" id="UP000315995"/>
    </source>
</evidence>
<dbReference type="Pfam" id="PF10028">
    <property type="entry name" value="DUF2270"/>
    <property type="match status" value="1"/>
</dbReference>
<name>A0A4Y6PPR6_PERCE</name>
<feature type="transmembrane region" description="Helical" evidence="1">
    <location>
        <begin position="66"/>
        <end position="93"/>
    </location>
</feature>
<feature type="transmembrane region" description="Helical" evidence="1">
    <location>
        <begin position="201"/>
        <end position="222"/>
    </location>
</feature>
<keyword evidence="3" id="KW-1185">Reference proteome</keyword>
<dbReference type="EMBL" id="CP041186">
    <property type="protein sequence ID" value="QDG50322.1"/>
    <property type="molecule type" value="Genomic_DNA"/>
</dbReference>
<dbReference type="OrthoDB" id="9815569at2"/>
<dbReference type="AlphaFoldDB" id="A0A4Y6PPR6"/>
<keyword evidence="1" id="KW-0812">Transmembrane</keyword>
<accession>A0A5B8Y5A2</accession>
<keyword evidence="1" id="KW-1133">Transmembrane helix</keyword>
<protein>
    <submittedName>
        <fullName evidence="2">DUF2270 domain-containing protein</fullName>
    </submittedName>
</protein>
<evidence type="ECO:0000256" key="1">
    <source>
        <dbReference type="SAM" id="Phobius"/>
    </source>
</evidence>
<sequence length="268" mass="30511">MQARGSLPALLPADSTLVWFVDIISPMREPSTAVVHFYRAALAHADVWRQRLDTTTNWAVVTNAAIISFVLSSASTPHFILLLLVLLDLFFLLMESRRYQIYDIWHNRIRLMHQYVFAEALSGEARWDEERVAEKLGELADDLGHTVPRISLFDAIGFRIRRNYFYVLLVTLGAWFLKLDIHPSRPTSTAEFIGRAEFGPLGGTAVMTGAIALLVFALILAVRAPSDRLINWTQQPSPFRRLVPTGWLYRPPTAEEIEKHPENDEEKD</sequence>